<evidence type="ECO:0000313" key="4">
    <source>
        <dbReference type="Proteomes" id="UP000077069"/>
    </source>
</evidence>
<dbReference type="EMBL" id="KV441551">
    <property type="protein sequence ID" value="OAG07222.1"/>
    <property type="molecule type" value="Genomic_DNA"/>
</dbReference>
<dbReference type="Proteomes" id="UP000077069">
    <property type="component" value="Unassembled WGS sequence"/>
</dbReference>
<accession>A0A177CJS2</accession>
<dbReference type="GeneID" id="28768311"/>
<reference evidence="3 4" key="1">
    <citation type="submission" date="2016-05" db="EMBL/GenBank/DDBJ databases">
        <title>Comparative analysis of secretome profiles of manganese(II)-oxidizing ascomycete fungi.</title>
        <authorList>
            <consortium name="DOE Joint Genome Institute"/>
            <person name="Zeiner C.A."/>
            <person name="Purvine S.O."/>
            <person name="Zink E.M."/>
            <person name="Wu S."/>
            <person name="Pasa-Tolic L."/>
            <person name="Chaput D.L."/>
            <person name="Haridas S."/>
            <person name="Grigoriev I.V."/>
            <person name="Santelli C.M."/>
            <person name="Hansel C.M."/>
        </authorList>
    </citation>
    <scope>NUCLEOTIDE SEQUENCE [LARGE SCALE GENOMIC DNA]</scope>
    <source>
        <strain evidence="3 4">AP3s5-JAC2a</strain>
    </source>
</reference>
<gene>
    <name evidence="3" type="ORF">CC84DRAFT_1258387</name>
</gene>
<feature type="compositionally biased region" description="Low complexity" evidence="1">
    <location>
        <begin position="243"/>
        <end position="262"/>
    </location>
</feature>
<dbReference type="PANTHER" id="PTHR36223:SF1">
    <property type="entry name" value="TRANSCRIPTION ELONGATION FACTOR EAF N-TERMINAL DOMAIN-CONTAINING PROTEIN"/>
    <property type="match status" value="1"/>
</dbReference>
<dbReference type="RefSeq" id="XP_018037587.1">
    <property type="nucleotide sequence ID" value="XM_018184825.1"/>
</dbReference>
<dbReference type="STRING" id="1460663.A0A177CJS2"/>
<dbReference type="AlphaFoldDB" id="A0A177CJS2"/>
<dbReference type="OrthoDB" id="3364132at2759"/>
<dbReference type="Pfam" id="PF25534">
    <property type="entry name" value="DUF7918"/>
    <property type="match status" value="1"/>
</dbReference>
<name>A0A177CJS2_9PLEO</name>
<protein>
    <recommendedName>
        <fullName evidence="2">DUF7918 domain-containing protein</fullName>
    </recommendedName>
</protein>
<evidence type="ECO:0000256" key="1">
    <source>
        <dbReference type="SAM" id="MobiDB-lite"/>
    </source>
</evidence>
<dbReference type="InParanoid" id="A0A177CJS2"/>
<feature type="domain" description="DUF7918" evidence="2">
    <location>
        <begin position="9"/>
        <end position="223"/>
    </location>
</feature>
<dbReference type="InterPro" id="IPR057678">
    <property type="entry name" value="DUF7918"/>
</dbReference>
<proteinExistence type="predicted"/>
<organism evidence="3 4">
    <name type="scientific">Paraphaeosphaeria sporulosa</name>
    <dbReference type="NCBI Taxonomy" id="1460663"/>
    <lineage>
        <taxon>Eukaryota</taxon>
        <taxon>Fungi</taxon>
        <taxon>Dikarya</taxon>
        <taxon>Ascomycota</taxon>
        <taxon>Pezizomycotina</taxon>
        <taxon>Dothideomycetes</taxon>
        <taxon>Pleosporomycetidae</taxon>
        <taxon>Pleosporales</taxon>
        <taxon>Massarineae</taxon>
        <taxon>Didymosphaeriaceae</taxon>
        <taxon>Paraphaeosphaeria</taxon>
    </lineage>
</organism>
<keyword evidence="4" id="KW-1185">Reference proteome</keyword>
<dbReference type="PANTHER" id="PTHR36223">
    <property type="entry name" value="BETA-LACTAMASE-TYPE TRANSPEPTIDASE FOLD DOMAIN CONTAINING PROTEIN"/>
    <property type="match status" value="1"/>
</dbReference>
<evidence type="ECO:0000259" key="2">
    <source>
        <dbReference type="Pfam" id="PF25534"/>
    </source>
</evidence>
<feature type="region of interest" description="Disordered" evidence="1">
    <location>
        <begin position="221"/>
        <end position="266"/>
    </location>
</feature>
<sequence length="354" mass="39422">MAVIESAPGVQVQVVVDGNPLEEYDDPDSSRAPDAVTVYIEPISGKNFEIRTILDKHLPTGHDVSVLVSVDSVHVTGKHIPRHKIESSRISTVKGIIDIIGGAAIQSSFRFSDVQTFEGAASARKDAYKVLGQIEVQLHFSKNARKFWNRLDRIRSSGISQAAISAKHAGRESLSHRTSLDEPTKTKCSYWKTERVDEKAFSTFIFRYRSVQSLRSLQVISRSPPPTKAPAIEMPKSEHIDGTSSDRSPDPTSRPADPSRSPQGVWKALSDEDIKALLNHHTGQTSTRDGLRRTELEALLNHHRSTDEVIESGTTKIKRELDQGVDNDDFKVIGERKKKRKDVPGKDHRIIELD</sequence>
<evidence type="ECO:0000313" key="3">
    <source>
        <dbReference type="EMBL" id="OAG07222.1"/>
    </source>
</evidence>